<accession>A0A238K607</accession>
<dbReference type="PANTHER" id="PTHR42755">
    <property type="entry name" value="3-DEOXY-MANNO-OCTULOSONATE CYTIDYLYLTRANSFERASE"/>
    <property type="match status" value="1"/>
</dbReference>
<comment type="subcellular location">
    <subcellularLocation>
        <location evidence="1">Cell membrane</location>
    </subcellularLocation>
</comment>
<organism evidence="3 4">
    <name type="scientific">Maliponia aquimaris</name>
    <dbReference type="NCBI Taxonomy" id="1673631"/>
    <lineage>
        <taxon>Bacteria</taxon>
        <taxon>Pseudomonadati</taxon>
        <taxon>Pseudomonadota</taxon>
        <taxon>Alphaproteobacteria</taxon>
        <taxon>Rhodobacterales</taxon>
        <taxon>Paracoccaceae</taxon>
        <taxon>Maliponia</taxon>
    </lineage>
</organism>
<evidence type="ECO:0000256" key="2">
    <source>
        <dbReference type="SAM" id="SignalP"/>
    </source>
</evidence>
<keyword evidence="1" id="KW-0472">Membrane</keyword>
<proteinExistence type="inferred from homology"/>
<comment type="function">
    <text evidence="1">Involved in lipopolysaccharide (LPS) biosynthesis. Catalyzes the transfer of 3-deoxy-D-manno-octulosonate (Kdo) residue(s) from CMP-Kdo to lipid IV(A), the tetraacyldisaccharide-1,4'-bisphosphate precursor of lipid A.</text>
</comment>
<dbReference type="EC" id="2.4.99.12" evidence="1"/>
<evidence type="ECO:0000256" key="1">
    <source>
        <dbReference type="RuleBase" id="RU365103"/>
    </source>
</evidence>
<comment type="similarity">
    <text evidence="1">Belongs to the glycosyltransferase group 1 family.</text>
</comment>
<name>A0A238K607_9RHOB</name>
<keyword evidence="1 3" id="KW-0808">Transferase</keyword>
<feature type="chain" id="PRO_5013031551" description="3-deoxy-D-manno-octulosonic acid transferase" evidence="2">
    <location>
        <begin position="21"/>
        <end position="402"/>
    </location>
</feature>
<comment type="catalytic activity">
    <reaction evidence="1">
        <text>lipid IVA (E. coli) + CMP-3-deoxy-beta-D-manno-octulosonate = alpha-Kdo-(2-&gt;6)-lipid IVA (E. coli) + CMP + H(+)</text>
        <dbReference type="Rhea" id="RHEA:28066"/>
        <dbReference type="ChEBI" id="CHEBI:15378"/>
        <dbReference type="ChEBI" id="CHEBI:58603"/>
        <dbReference type="ChEBI" id="CHEBI:60364"/>
        <dbReference type="ChEBI" id="CHEBI:60377"/>
        <dbReference type="ChEBI" id="CHEBI:85987"/>
        <dbReference type="EC" id="2.4.99.12"/>
    </reaction>
</comment>
<dbReference type="GO" id="GO:0043842">
    <property type="term" value="F:Kdo transferase activity"/>
    <property type="evidence" value="ECO:0007669"/>
    <property type="project" value="UniProtKB-EC"/>
</dbReference>
<evidence type="ECO:0000313" key="3">
    <source>
        <dbReference type="EMBL" id="SMX38340.1"/>
    </source>
</evidence>
<keyword evidence="3" id="KW-0328">Glycosyltransferase</keyword>
<keyword evidence="2" id="KW-0732">Signal</keyword>
<protein>
    <recommendedName>
        <fullName evidence="1">3-deoxy-D-manno-octulosonic acid transferase</fullName>
        <shortName evidence="1">Kdo transferase</shortName>
        <ecNumber evidence="1">2.4.99.12</ecNumber>
    </recommendedName>
    <alternativeName>
        <fullName evidence="1">Lipid IV(A) 3-deoxy-D-manno-octulosonic acid transferase</fullName>
    </alternativeName>
</protein>
<dbReference type="AlphaFoldDB" id="A0A238K607"/>
<keyword evidence="1" id="KW-1003">Cell membrane</keyword>
<reference evidence="3 4" key="1">
    <citation type="submission" date="2017-05" db="EMBL/GenBank/DDBJ databases">
        <authorList>
            <person name="Song R."/>
            <person name="Chenine A.L."/>
            <person name="Ruprecht R.M."/>
        </authorList>
    </citation>
    <scope>NUCLEOTIDE SEQUENCE [LARGE SCALE GENOMIC DNA]</scope>
    <source>
        <strain evidence="3 4">CECT 8898</strain>
    </source>
</reference>
<dbReference type="Proteomes" id="UP000207598">
    <property type="component" value="Unassembled WGS sequence"/>
</dbReference>
<dbReference type="EMBL" id="FXYF01000003">
    <property type="protein sequence ID" value="SMX38340.1"/>
    <property type="molecule type" value="Genomic_DNA"/>
</dbReference>
<comment type="pathway">
    <text evidence="1">Bacterial outer membrane biogenesis; LPS core biosynthesis.</text>
</comment>
<dbReference type="PANTHER" id="PTHR42755:SF1">
    <property type="entry name" value="3-DEOXY-D-MANNO-OCTULOSONIC ACID TRANSFERASE, MITOCHONDRIAL-RELATED"/>
    <property type="match status" value="1"/>
</dbReference>
<keyword evidence="1" id="KW-0448">Lipopolysaccharide biosynthesis</keyword>
<dbReference type="UniPathway" id="UPA00958"/>
<dbReference type="InterPro" id="IPR039901">
    <property type="entry name" value="Kdotransferase"/>
</dbReference>
<dbReference type="GO" id="GO:0009244">
    <property type="term" value="P:lipopolysaccharide core region biosynthetic process"/>
    <property type="evidence" value="ECO:0007669"/>
    <property type="project" value="UniProtKB-UniRule"/>
</dbReference>
<dbReference type="GO" id="GO:0005886">
    <property type="term" value="C:plasma membrane"/>
    <property type="evidence" value="ECO:0007669"/>
    <property type="project" value="UniProtKB-SubCell"/>
</dbReference>
<keyword evidence="4" id="KW-1185">Reference proteome</keyword>
<dbReference type="RefSeq" id="WP_245853274.1">
    <property type="nucleotide sequence ID" value="NZ_FXYF01000003.1"/>
</dbReference>
<evidence type="ECO:0000313" key="4">
    <source>
        <dbReference type="Proteomes" id="UP000207598"/>
    </source>
</evidence>
<gene>
    <name evidence="3" type="primary">waaA_1</name>
    <name evidence="3" type="ORF">MAA8898_01518</name>
</gene>
<feature type="signal peptide" evidence="2">
    <location>
        <begin position="1"/>
        <end position="20"/>
    </location>
</feature>
<sequence>MTRRALSLSAYMTFARSATAPGPAPVWPERPQGPLVWGFAGDSERGRAMASLGSRLLSQRPRTQVWLSGRIPERPGLTQVPLPRDMAADDLRAARRFRPDIALWTGHTLRPGLLSALSEGGSHMIALDLDDAPFTTEAPRWLPDPTPATLALFDSLYTTGPAASRRVRRLGVESARVHDATPFLDTEAPLDCAISLHEEMAGILAGRPVWLAARLCPEEARDVLMAHRQASRLAHRLLLVVVPADARAAEQIVPLVANAQMRVCDWDAGETPDENTQVLLTRSPEELGLWYRLAPLAFLGGSLAPGTGGGTDPFEAASLGTAVLYGPNVGNHLEAYSRLVAAGAARIVRDADSLGAAVSHLVAPDQAAAMAHAGWDVISSGARLVDRLLAEIMDILDQRSAA</sequence>
<dbReference type="SUPFAM" id="SSF53756">
    <property type="entry name" value="UDP-Glycosyltransferase/glycogen phosphorylase"/>
    <property type="match status" value="1"/>
</dbReference>
<dbReference type="GO" id="GO:0009245">
    <property type="term" value="P:lipid A biosynthetic process"/>
    <property type="evidence" value="ECO:0007669"/>
    <property type="project" value="TreeGrafter"/>
</dbReference>
<dbReference type="Gene3D" id="3.40.50.2000">
    <property type="entry name" value="Glycogen Phosphorylase B"/>
    <property type="match status" value="1"/>
</dbReference>